<dbReference type="AlphaFoldDB" id="A0A1G9NLX2"/>
<dbReference type="SMART" id="SM00867">
    <property type="entry name" value="YceI"/>
    <property type="match status" value="1"/>
</dbReference>
<gene>
    <name evidence="3" type="ORF">SAMN04488090_2061</name>
</gene>
<organism evidence="3 4">
    <name type="scientific">Siphonobacter aquaeclarae</name>
    <dbReference type="NCBI Taxonomy" id="563176"/>
    <lineage>
        <taxon>Bacteria</taxon>
        <taxon>Pseudomonadati</taxon>
        <taxon>Bacteroidota</taxon>
        <taxon>Cytophagia</taxon>
        <taxon>Cytophagales</taxon>
        <taxon>Cytophagaceae</taxon>
        <taxon>Siphonobacter</taxon>
    </lineage>
</organism>
<dbReference type="InterPro" id="IPR036761">
    <property type="entry name" value="TTHA0802/YceI-like_sf"/>
</dbReference>
<dbReference type="RefSeq" id="WP_093201262.1">
    <property type="nucleotide sequence ID" value="NZ_FNGS01000003.1"/>
</dbReference>
<keyword evidence="4" id="KW-1185">Reference proteome</keyword>
<protein>
    <submittedName>
        <fullName evidence="3">Polyisoprenoid-binding protein YceI</fullName>
    </submittedName>
</protein>
<evidence type="ECO:0000313" key="3">
    <source>
        <dbReference type="EMBL" id="SDL87351.1"/>
    </source>
</evidence>
<dbReference type="Gene3D" id="2.40.128.110">
    <property type="entry name" value="Lipid/polyisoprenoid-binding, YceI-like"/>
    <property type="match status" value="1"/>
</dbReference>
<dbReference type="PANTHER" id="PTHR34406:SF1">
    <property type="entry name" value="PROTEIN YCEI"/>
    <property type="match status" value="1"/>
</dbReference>
<dbReference type="PANTHER" id="PTHR34406">
    <property type="entry name" value="PROTEIN YCEI"/>
    <property type="match status" value="1"/>
</dbReference>
<reference evidence="3 4" key="1">
    <citation type="submission" date="2016-10" db="EMBL/GenBank/DDBJ databases">
        <authorList>
            <person name="de Groot N.N."/>
        </authorList>
    </citation>
    <scope>NUCLEOTIDE SEQUENCE [LARGE SCALE GENOMIC DNA]</scope>
    <source>
        <strain evidence="3 4">DSM 21668</strain>
    </source>
</reference>
<sequence length="204" mass="21930">MKKTLALTLLAASFFAFVRPSATVTYQVDTHQSKIIWKGKKVTGEHYGNVSLSGGSLTATDGKLKGGSFETDLRTLTVTDLTDKDYNAKLVGHLKGDDFFAVEKHPVSKFVITRVTPLSGDQVTVAGKLTIKGITKDISFPATVKADAGKLTASAKIPVDRTQFDIKYRSANFFENLGDKAISNDFELDVTLVAPAASGAQARK</sequence>
<evidence type="ECO:0000259" key="2">
    <source>
        <dbReference type="SMART" id="SM00867"/>
    </source>
</evidence>
<proteinExistence type="predicted"/>
<feature type="signal peptide" evidence="1">
    <location>
        <begin position="1"/>
        <end position="18"/>
    </location>
</feature>
<name>A0A1G9NLX2_9BACT</name>
<dbReference type="OrthoDB" id="951410at2"/>
<feature type="domain" description="Lipid/polyisoprenoid-binding YceI-like" evidence="2">
    <location>
        <begin position="25"/>
        <end position="195"/>
    </location>
</feature>
<feature type="chain" id="PRO_5011707411" evidence="1">
    <location>
        <begin position="19"/>
        <end position="204"/>
    </location>
</feature>
<evidence type="ECO:0000256" key="1">
    <source>
        <dbReference type="SAM" id="SignalP"/>
    </source>
</evidence>
<accession>A0A1G9NLX2</accession>
<dbReference type="Proteomes" id="UP000198901">
    <property type="component" value="Unassembled WGS sequence"/>
</dbReference>
<dbReference type="STRING" id="563176.SAMN04488090_2061"/>
<dbReference type="Pfam" id="PF04264">
    <property type="entry name" value="YceI"/>
    <property type="match status" value="1"/>
</dbReference>
<dbReference type="SUPFAM" id="SSF101874">
    <property type="entry name" value="YceI-like"/>
    <property type="match status" value="1"/>
</dbReference>
<dbReference type="InterPro" id="IPR007372">
    <property type="entry name" value="Lipid/polyisoprenoid-bd_YceI"/>
</dbReference>
<keyword evidence="1" id="KW-0732">Signal</keyword>
<dbReference type="EMBL" id="FNGS01000003">
    <property type="protein sequence ID" value="SDL87351.1"/>
    <property type="molecule type" value="Genomic_DNA"/>
</dbReference>
<evidence type="ECO:0000313" key="4">
    <source>
        <dbReference type="Proteomes" id="UP000198901"/>
    </source>
</evidence>